<evidence type="ECO:0000313" key="2">
    <source>
        <dbReference type="EMBL" id="CAF4219855.1"/>
    </source>
</evidence>
<evidence type="ECO:0000313" key="1">
    <source>
        <dbReference type="EMBL" id="CAF1541033.1"/>
    </source>
</evidence>
<dbReference type="EMBL" id="CAJNOU010008804">
    <property type="protein sequence ID" value="CAF1541033.1"/>
    <property type="molecule type" value="Genomic_DNA"/>
</dbReference>
<dbReference type="Proteomes" id="UP000663874">
    <property type="component" value="Unassembled WGS sequence"/>
</dbReference>
<gene>
    <name evidence="2" type="ORF">FNK824_LOCUS37190</name>
    <name evidence="1" type="ORF">SEV965_LOCUS38129</name>
</gene>
<evidence type="ECO:0000313" key="3">
    <source>
        <dbReference type="Proteomes" id="UP000663889"/>
    </source>
</evidence>
<reference evidence="1" key="1">
    <citation type="submission" date="2021-02" db="EMBL/GenBank/DDBJ databases">
        <authorList>
            <person name="Nowell W R."/>
        </authorList>
    </citation>
    <scope>NUCLEOTIDE SEQUENCE</scope>
</reference>
<comment type="caution">
    <text evidence="1">The sequence shown here is derived from an EMBL/GenBank/DDBJ whole genome shotgun (WGS) entry which is preliminary data.</text>
</comment>
<organism evidence="1 3">
    <name type="scientific">Rotaria sordida</name>
    <dbReference type="NCBI Taxonomy" id="392033"/>
    <lineage>
        <taxon>Eukaryota</taxon>
        <taxon>Metazoa</taxon>
        <taxon>Spiralia</taxon>
        <taxon>Gnathifera</taxon>
        <taxon>Rotifera</taxon>
        <taxon>Eurotatoria</taxon>
        <taxon>Bdelloidea</taxon>
        <taxon>Philodinida</taxon>
        <taxon>Philodinidae</taxon>
        <taxon>Rotaria</taxon>
    </lineage>
</organism>
<dbReference type="Proteomes" id="UP000663889">
    <property type="component" value="Unassembled WGS sequence"/>
</dbReference>
<dbReference type="EMBL" id="CAJOBE010018392">
    <property type="protein sequence ID" value="CAF4219855.1"/>
    <property type="molecule type" value="Genomic_DNA"/>
</dbReference>
<proteinExistence type="predicted"/>
<sequence>LSSLLVDEAVGKYFSPHTNHLSTPQYQRRSLARRLAGKNDNFCGVSTDPDDLKRFSSVQTRHASKLLKAREKRFEDRATSF</sequence>
<dbReference type="AlphaFoldDB" id="A0A815W5W1"/>
<feature type="non-terminal residue" evidence="1">
    <location>
        <position position="81"/>
    </location>
</feature>
<protein>
    <submittedName>
        <fullName evidence="1">Uncharacterized protein</fullName>
    </submittedName>
</protein>
<accession>A0A815W5W1</accession>
<name>A0A815W5W1_9BILA</name>